<dbReference type="OrthoDB" id="9808398at2"/>
<dbReference type="Proteomes" id="UP000032680">
    <property type="component" value="Unassembled WGS sequence"/>
</dbReference>
<evidence type="ECO:0000256" key="1">
    <source>
        <dbReference type="ARBA" id="ARBA00022801"/>
    </source>
</evidence>
<sequence>MRYDLIDTAGPDAPCVVLSSGLGGAAAFWRPQLAALTPDRRVLAYDHRGTGRNPADLGGGTSIAAMAEDVRAIMDAAGVATADFVGHALGGLIGLELARTHPARIRRLVVVNGWASPDPATRRCFDARRALLDHVGIDAYVRAQAIFLYPADYISAHAARLAEEEAHAIAHFPPVATMRARIDALLRFDIAADLPRITAPTLLACARDDVLVPWTCSRALAEGLPNATLDMVGHGGHAFTVTQADAFNRRLRAFLDG</sequence>
<dbReference type="GO" id="GO:0016020">
    <property type="term" value="C:membrane"/>
    <property type="evidence" value="ECO:0007669"/>
    <property type="project" value="TreeGrafter"/>
</dbReference>
<feature type="domain" description="AB hydrolase-1" evidence="3">
    <location>
        <begin position="15"/>
        <end position="132"/>
    </location>
</feature>
<dbReference type="Gene3D" id="3.40.50.1820">
    <property type="entry name" value="alpha/beta hydrolase"/>
    <property type="match status" value="1"/>
</dbReference>
<comment type="similarity">
    <text evidence="2">Belongs to the AB hydrolase superfamily. Hydrolase RutD family.</text>
</comment>
<comment type="function">
    <text evidence="2">Involved in pyrimidine catabolism. May facilitate the hydrolysis of carbamate, a reaction that can also occur spontaneously.</text>
</comment>
<keyword evidence="5" id="KW-1185">Reference proteome</keyword>
<dbReference type="InterPro" id="IPR050266">
    <property type="entry name" value="AB_hydrolase_sf"/>
</dbReference>
<dbReference type="InterPro" id="IPR000073">
    <property type="entry name" value="AB_hydrolase_1"/>
</dbReference>
<accession>A0A0D6P7K4</accession>
<dbReference type="Pfam" id="PF00561">
    <property type="entry name" value="Abhydrolase_1"/>
    <property type="match status" value="1"/>
</dbReference>
<keyword evidence="1 2" id="KW-0378">Hydrolase</keyword>
<dbReference type="GO" id="GO:0016811">
    <property type="term" value="F:hydrolase activity, acting on carbon-nitrogen (but not peptide) bonds, in linear amides"/>
    <property type="evidence" value="ECO:0007669"/>
    <property type="project" value="InterPro"/>
</dbReference>
<evidence type="ECO:0000313" key="5">
    <source>
        <dbReference type="Proteomes" id="UP000032680"/>
    </source>
</evidence>
<proteinExistence type="inferred from homology"/>
<dbReference type="NCBIfam" id="TIGR03611">
    <property type="entry name" value="RutD"/>
    <property type="match status" value="1"/>
</dbReference>
<dbReference type="InterPro" id="IPR019913">
    <property type="entry name" value="Pyrimidine_utilisation_RutD"/>
</dbReference>
<dbReference type="RefSeq" id="WP_048861354.1">
    <property type="nucleotide sequence ID" value="NZ_BANB01000284.1"/>
</dbReference>
<dbReference type="SUPFAM" id="SSF53474">
    <property type="entry name" value="alpha/beta-Hydrolases"/>
    <property type="match status" value="1"/>
</dbReference>
<dbReference type="PANTHER" id="PTHR43798:SF33">
    <property type="entry name" value="HYDROLASE, PUTATIVE (AFU_ORTHOLOGUE AFUA_2G14860)-RELATED"/>
    <property type="match status" value="1"/>
</dbReference>
<dbReference type="GO" id="GO:0019740">
    <property type="term" value="P:nitrogen utilization"/>
    <property type="evidence" value="ECO:0007669"/>
    <property type="project" value="UniProtKB-UniRule"/>
</dbReference>
<dbReference type="AlphaFoldDB" id="A0A0D6P7K4"/>
<evidence type="ECO:0000259" key="3">
    <source>
        <dbReference type="Pfam" id="PF00561"/>
    </source>
</evidence>
<comment type="caution">
    <text evidence="4">The sequence shown here is derived from an EMBL/GenBank/DDBJ whole genome shotgun (WGS) entry which is preliminary data.</text>
</comment>
<dbReference type="InterPro" id="IPR029058">
    <property type="entry name" value="AB_hydrolase_fold"/>
</dbReference>
<dbReference type="EC" id="3.5.1.-" evidence="2"/>
<gene>
    <name evidence="2" type="primary">rutD</name>
    <name evidence="4" type="ORF">Asru_0284_06</name>
</gene>
<organism evidence="4 5">
    <name type="scientific">Acidisphaera rubrifaciens HS-AP3</name>
    <dbReference type="NCBI Taxonomy" id="1231350"/>
    <lineage>
        <taxon>Bacteria</taxon>
        <taxon>Pseudomonadati</taxon>
        <taxon>Pseudomonadota</taxon>
        <taxon>Alphaproteobacteria</taxon>
        <taxon>Acetobacterales</taxon>
        <taxon>Acetobacteraceae</taxon>
        <taxon>Acidisphaera</taxon>
    </lineage>
</organism>
<protein>
    <recommendedName>
        <fullName evidence="2">Putative carbamate hydrolase RutD</fullName>
        <ecNumber evidence="2">3.5.1.-</ecNumber>
    </recommendedName>
    <alternativeName>
        <fullName evidence="2">Aminohydrolase</fullName>
    </alternativeName>
</protein>
<evidence type="ECO:0000256" key="2">
    <source>
        <dbReference type="HAMAP-Rule" id="MF_00832"/>
    </source>
</evidence>
<dbReference type="PANTHER" id="PTHR43798">
    <property type="entry name" value="MONOACYLGLYCEROL LIPASE"/>
    <property type="match status" value="1"/>
</dbReference>
<dbReference type="PRINTS" id="PR00111">
    <property type="entry name" value="ABHYDROLASE"/>
</dbReference>
<dbReference type="EMBL" id="BANB01000284">
    <property type="protein sequence ID" value="GAN77326.1"/>
    <property type="molecule type" value="Genomic_DNA"/>
</dbReference>
<dbReference type="HAMAP" id="MF_00832">
    <property type="entry name" value="RutD"/>
    <property type="match status" value="1"/>
</dbReference>
<reference evidence="4 5" key="1">
    <citation type="submission" date="2012-11" db="EMBL/GenBank/DDBJ databases">
        <title>Whole genome sequence of Acidisphaera rubrifaciens HS-AP3.</title>
        <authorList>
            <person name="Azuma Y."/>
            <person name="Higashiura N."/>
            <person name="Hirakawa H."/>
            <person name="Matsushita K."/>
        </authorList>
    </citation>
    <scope>NUCLEOTIDE SEQUENCE [LARGE SCALE GENOMIC DNA]</scope>
    <source>
        <strain evidence="4 5">HS-AP3</strain>
    </source>
</reference>
<name>A0A0D6P7K4_9PROT</name>
<dbReference type="GO" id="GO:0006212">
    <property type="term" value="P:uracil catabolic process"/>
    <property type="evidence" value="ECO:0007669"/>
    <property type="project" value="UniProtKB-UniRule"/>
</dbReference>
<evidence type="ECO:0000313" key="4">
    <source>
        <dbReference type="EMBL" id="GAN77326.1"/>
    </source>
</evidence>
<comment type="catalytic activity">
    <reaction evidence="2">
        <text>carbamate + 2 H(+) = NH4(+) + CO2</text>
        <dbReference type="Rhea" id="RHEA:15649"/>
        <dbReference type="ChEBI" id="CHEBI:13941"/>
        <dbReference type="ChEBI" id="CHEBI:15378"/>
        <dbReference type="ChEBI" id="CHEBI:16526"/>
        <dbReference type="ChEBI" id="CHEBI:28938"/>
    </reaction>
</comment>